<dbReference type="InterPro" id="IPR045005">
    <property type="entry name" value="BPM1-6"/>
</dbReference>
<dbReference type="Proteomes" id="UP001497457">
    <property type="component" value="Chromosome 14rd"/>
</dbReference>
<organism evidence="5 6">
    <name type="scientific">Urochloa decumbens</name>
    <dbReference type="NCBI Taxonomy" id="240449"/>
    <lineage>
        <taxon>Eukaryota</taxon>
        <taxon>Viridiplantae</taxon>
        <taxon>Streptophyta</taxon>
        <taxon>Embryophyta</taxon>
        <taxon>Tracheophyta</taxon>
        <taxon>Spermatophyta</taxon>
        <taxon>Magnoliopsida</taxon>
        <taxon>Liliopsida</taxon>
        <taxon>Poales</taxon>
        <taxon>Poaceae</taxon>
        <taxon>PACMAD clade</taxon>
        <taxon>Panicoideae</taxon>
        <taxon>Panicodae</taxon>
        <taxon>Paniceae</taxon>
        <taxon>Melinidinae</taxon>
        <taxon>Urochloa</taxon>
    </lineage>
</organism>
<gene>
    <name evidence="5" type="ORF">URODEC1_LOCUS25107</name>
</gene>
<dbReference type="Gene3D" id="1.25.40.420">
    <property type="match status" value="1"/>
</dbReference>
<comment type="similarity">
    <text evidence="2">Belongs to the Tdpoz family.</text>
</comment>
<dbReference type="InterPro" id="IPR011333">
    <property type="entry name" value="SKP1/BTB/POZ_sf"/>
</dbReference>
<dbReference type="PANTHER" id="PTHR26379">
    <property type="entry name" value="BTB/POZ AND MATH DOMAIN-CONTAINING PROTEIN 1"/>
    <property type="match status" value="1"/>
</dbReference>
<evidence type="ECO:0000256" key="1">
    <source>
        <dbReference type="ARBA" id="ARBA00004906"/>
    </source>
</evidence>
<dbReference type="SMART" id="SM00225">
    <property type="entry name" value="BTB"/>
    <property type="match status" value="1"/>
</dbReference>
<evidence type="ECO:0000256" key="3">
    <source>
        <dbReference type="SAM" id="SignalP"/>
    </source>
</evidence>
<dbReference type="InterPro" id="IPR002083">
    <property type="entry name" value="MATH/TRAF_dom"/>
</dbReference>
<dbReference type="Pfam" id="PF00651">
    <property type="entry name" value="BTB"/>
    <property type="match status" value="1"/>
</dbReference>
<dbReference type="Gene3D" id="3.30.710.10">
    <property type="entry name" value="Potassium Channel Kv1.1, Chain A"/>
    <property type="match status" value="1"/>
</dbReference>
<feature type="chain" id="PRO_5044797576" description="BTB domain-containing protein" evidence="3">
    <location>
        <begin position="28"/>
        <end position="296"/>
    </location>
</feature>
<accession>A0ABC8XJW6</accession>
<proteinExistence type="inferred from homology"/>
<sequence>MGIDPASADFIAIFLVLVDTAADDVLAQVTFSVLDQDQKPVPSYSVTTATYNLYFMERGELEKSGLIKDDCFALRVDVHLYRESTAAVLRPTFDMHLHFSDLLLSNKGTDVEFLVGGETFAAHRLVLRARSPVFKAQLLPPMMKGASPATNDDIVEIDDMEPRVFKALLTFIYTDVWPKMEHDDDDEFAMAQGLLVAADRYGLQRLKLLCKNWLCNHIDTTSVSTILALSEKQRCANLKEACFDFISSSTFRFEINKTEGFERLAQSCPHIAKDGTTTTRVTFCLLDQDHKKALPS</sequence>
<dbReference type="CDD" id="cd00121">
    <property type="entry name" value="MATH"/>
    <property type="match status" value="1"/>
</dbReference>
<evidence type="ECO:0000313" key="5">
    <source>
        <dbReference type="EMBL" id="CAL4928311.1"/>
    </source>
</evidence>
<comment type="pathway">
    <text evidence="1">Protein modification; protein ubiquitination.</text>
</comment>
<feature type="domain" description="BTB" evidence="4">
    <location>
        <begin position="109"/>
        <end position="175"/>
    </location>
</feature>
<reference evidence="6" key="1">
    <citation type="submission" date="2024-06" db="EMBL/GenBank/DDBJ databases">
        <authorList>
            <person name="Ryan C."/>
        </authorList>
    </citation>
    <scope>NUCLEOTIDE SEQUENCE [LARGE SCALE GENOMIC DNA]</scope>
</reference>
<feature type="signal peptide" evidence="3">
    <location>
        <begin position="1"/>
        <end position="27"/>
    </location>
</feature>
<evidence type="ECO:0000313" key="6">
    <source>
        <dbReference type="Proteomes" id="UP001497457"/>
    </source>
</evidence>
<dbReference type="PANTHER" id="PTHR26379:SF382">
    <property type="entry name" value="OS10G0435900 PROTEIN"/>
    <property type="match status" value="1"/>
</dbReference>
<dbReference type="AlphaFoldDB" id="A0ABC8XJW6"/>
<keyword evidence="6" id="KW-1185">Reference proteome</keyword>
<dbReference type="InterPro" id="IPR000210">
    <property type="entry name" value="BTB/POZ_dom"/>
</dbReference>
<evidence type="ECO:0000259" key="4">
    <source>
        <dbReference type="PROSITE" id="PS50097"/>
    </source>
</evidence>
<dbReference type="SUPFAM" id="SSF54695">
    <property type="entry name" value="POZ domain"/>
    <property type="match status" value="1"/>
</dbReference>
<reference evidence="5 6" key="2">
    <citation type="submission" date="2024-10" db="EMBL/GenBank/DDBJ databases">
        <authorList>
            <person name="Ryan C."/>
        </authorList>
    </citation>
    <scope>NUCLEOTIDE SEQUENCE [LARGE SCALE GENOMIC DNA]</scope>
</reference>
<dbReference type="Gene3D" id="2.60.210.10">
    <property type="entry name" value="Apoptosis, Tumor Necrosis Factor Receptor Associated Protein 2, Chain A"/>
    <property type="match status" value="1"/>
</dbReference>
<dbReference type="Pfam" id="PF24570">
    <property type="entry name" value="BACK_BPM_SPOP"/>
    <property type="match status" value="1"/>
</dbReference>
<name>A0ABC8XJW6_9POAL</name>
<dbReference type="PROSITE" id="PS50097">
    <property type="entry name" value="BTB"/>
    <property type="match status" value="1"/>
</dbReference>
<dbReference type="SUPFAM" id="SSF49599">
    <property type="entry name" value="TRAF domain-like"/>
    <property type="match status" value="1"/>
</dbReference>
<keyword evidence="3" id="KW-0732">Signal</keyword>
<protein>
    <recommendedName>
        <fullName evidence="4">BTB domain-containing protein</fullName>
    </recommendedName>
</protein>
<dbReference type="EMBL" id="OZ075124">
    <property type="protein sequence ID" value="CAL4928311.1"/>
    <property type="molecule type" value="Genomic_DNA"/>
</dbReference>
<dbReference type="InterPro" id="IPR056423">
    <property type="entry name" value="BACK_BPM_SPOP"/>
</dbReference>
<dbReference type="InterPro" id="IPR008974">
    <property type="entry name" value="TRAF-like"/>
</dbReference>
<evidence type="ECO:0000256" key="2">
    <source>
        <dbReference type="ARBA" id="ARBA00010846"/>
    </source>
</evidence>